<dbReference type="Proteomes" id="UP000463939">
    <property type="component" value="Chromosome"/>
</dbReference>
<dbReference type="PANTHER" id="PTHR36154">
    <property type="entry name" value="DNA-BINDING TRANSCRIPTIONAL ACTIVATOR ALPA"/>
    <property type="match status" value="1"/>
</dbReference>
<keyword evidence="2" id="KW-1185">Reference proteome</keyword>
<proteinExistence type="predicted"/>
<evidence type="ECO:0000313" key="1">
    <source>
        <dbReference type="EMBL" id="BBP01463.1"/>
    </source>
</evidence>
<sequence length="72" mass="8163">MPLQIQETPKQLIKRKKVESLTSLSRSSIYRLMAEDSFPRPVRLGSKSVSWVLADVEEWINTHIAASKGVQP</sequence>
<dbReference type="RefSeq" id="WP_162085239.1">
    <property type="nucleotide sequence ID" value="NZ_AP021881.1"/>
</dbReference>
<dbReference type="InterPro" id="IPR010260">
    <property type="entry name" value="AlpA"/>
</dbReference>
<dbReference type="PANTHER" id="PTHR36154:SF1">
    <property type="entry name" value="DNA-BINDING TRANSCRIPTIONAL ACTIVATOR ALPA"/>
    <property type="match status" value="1"/>
</dbReference>
<dbReference type="KEGG" id="sniv:SFSGTM_21710"/>
<name>A0A809S9R6_9PROT</name>
<evidence type="ECO:0000313" key="2">
    <source>
        <dbReference type="Proteomes" id="UP000463939"/>
    </source>
</evidence>
<dbReference type="Pfam" id="PF05930">
    <property type="entry name" value="Phage_AlpA"/>
    <property type="match status" value="1"/>
</dbReference>
<dbReference type="AlphaFoldDB" id="A0A809S9R6"/>
<protein>
    <submittedName>
        <fullName evidence="1">Transcriptional regulator</fullName>
    </submittedName>
</protein>
<dbReference type="Gene3D" id="1.10.238.160">
    <property type="match status" value="1"/>
</dbReference>
<dbReference type="EMBL" id="AP021881">
    <property type="protein sequence ID" value="BBP01463.1"/>
    <property type="molecule type" value="Genomic_DNA"/>
</dbReference>
<accession>A0A809S9R6</accession>
<reference evidence="2" key="1">
    <citation type="submission" date="2019-11" db="EMBL/GenBank/DDBJ databases">
        <title>Isolation and characterization of a novel species in the genus Sulfuriferula.</title>
        <authorList>
            <person name="Mochizuki J."/>
            <person name="Kojima H."/>
            <person name="Fukui M."/>
        </authorList>
    </citation>
    <scope>NUCLEOTIDE SEQUENCE [LARGE SCALE GENOMIC DNA]</scope>
    <source>
        <strain evidence="2">SGTM</strain>
    </source>
</reference>
<gene>
    <name evidence="1" type="ORF">SFSGTM_21710</name>
</gene>
<dbReference type="InterPro" id="IPR052931">
    <property type="entry name" value="Prophage_regulatory_activator"/>
</dbReference>
<organism evidence="1 2">
    <name type="scientific">Sulfuriferula nivalis</name>
    <dbReference type="NCBI Taxonomy" id="2675298"/>
    <lineage>
        <taxon>Bacteria</taxon>
        <taxon>Pseudomonadati</taxon>
        <taxon>Pseudomonadota</taxon>
        <taxon>Betaproteobacteria</taxon>
        <taxon>Nitrosomonadales</taxon>
        <taxon>Sulfuricellaceae</taxon>
        <taxon>Sulfuriferula</taxon>
    </lineage>
</organism>